<gene>
    <name evidence="7" type="ORF">J3Q64DRAFT_1667721</name>
</gene>
<keyword evidence="2" id="KW-0450">Lipoyl</keyword>
<dbReference type="InterPro" id="IPR003016">
    <property type="entry name" value="2-oxoA_DH_lipoyl-BS"/>
</dbReference>
<name>A0ABR3AIB1_PHYBL</name>
<evidence type="ECO:0000256" key="1">
    <source>
        <dbReference type="ARBA" id="ARBA00007317"/>
    </source>
</evidence>
<feature type="domain" description="Lipoyl-binding" evidence="5">
    <location>
        <begin position="30"/>
        <end position="105"/>
    </location>
</feature>
<evidence type="ECO:0000256" key="2">
    <source>
        <dbReference type="ARBA" id="ARBA00022823"/>
    </source>
</evidence>
<comment type="caution">
    <text evidence="7">The sequence shown here is derived from an EMBL/GenBank/DDBJ whole genome shotgun (WGS) entry which is preliminary data.</text>
</comment>
<dbReference type="Pfam" id="PF00364">
    <property type="entry name" value="Biotin_lipoyl"/>
    <property type="match status" value="1"/>
</dbReference>
<dbReference type="Pfam" id="PF02817">
    <property type="entry name" value="E3_binding"/>
    <property type="match status" value="1"/>
</dbReference>
<evidence type="ECO:0000259" key="6">
    <source>
        <dbReference type="PROSITE" id="PS51826"/>
    </source>
</evidence>
<accession>A0ABR3AIB1</accession>
<dbReference type="PROSITE" id="PS00189">
    <property type="entry name" value="LIPOYL"/>
    <property type="match status" value="1"/>
</dbReference>
<reference evidence="7 8" key="1">
    <citation type="submission" date="2024-04" db="EMBL/GenBank/DDBJ databases">
        <title>Symmetric and asymmetric DNA N6-adenine methylation regulates different biological responses in Mucorales.</title>
        <authorList>
            <consortium name="Lawrence Berkeley National Laboratory"/>
            <person name="Lax C."/>
            <person name="Mondo S.J."/>
            <person name="Osorio-Concepcion M."/>
            <person name="Muszewska A."/>
            <person name="Corrochano-Luque M."/>
            <person name="Gutierrez G."/>
            <person name="Riley R."/>
            <person name="Lipzen A."/>
            <person name="Guo J."/>
            <person name="Hundley H."/>
            <person name="Amirebrahimi M."/>
            <person name="Ng V."/>
            <person name="Lorenzo-Gutierrez D."/>
            <person name="Binder U."/>
            <person name="Yang J."/>
            <person name="Song Y."/>
            <person name="Canovas D."/>
            <person name="Navarro E."/>
            <person name="Freitag M."/>
            <person name="Gabaldon T."/>
            <person name="Grigoriev I.V."/>
            <person name="Corrochano L.M."/>
            <person name="Nicolas F.E."/>
            <person name="Garre V."/>
        </authorList>
    </citation>
    <scope>NUCLEOTIDE SEQUENCE [LARGE SCALE GENOMIC DNA]</scope>
    <source>
        <strain evidence="7 8">L51</strain>
    </source>
</reference>
<evidence type="ECO:0000256" key="4">
    <source>
        <dbReference type="SAM" id="MobiDB-lite"/>
    </source>
</evidence>
<comment type="similarity">
    <text evidence="1">Belongs to the 2-oxoacid dehydrogenase family.</text>
</comment>
<dbReference type="InterPro" id="IPR000089">
    <property type="entry name" value="Biotin_lipoyl"/>
</dbReference>
<feature type="domain" description="Peripheral subunit-binding (PSBD)" evidence="6">
    <location>
        <begin position="161"/>
        <end position="199"/>
    </location>
</feature>
<evidence type="ECO:0000256" key="3">
    <source>
        <dbReference type="ARBA" id="ARBA00022946"/>
    </source>
</evidence>
<evidence type="ECO:0000313" key="7">
    <source>
        <dbReference type="EMBL" id="KAL0074618.1"/>
    </source>
</evidence>
<evidence type="ECO:0000313" key="8">
    <source>
        <dbReference type="Proteomes" id="UP001448207"/>
    </source>
</evidence>
<sequence>MHRITTRLTARTKATQSFAGMHTSAVRGAITRFNLPAMSPTMTEGVIHKWMKKEGESFTAGEVLIELETDKAQIDVEAQDDGVLAKIILKEGQKAPVNTLIGLLAEESDDISNVQIPESEDAPAKAEEAAPVPPPTQTKQPEAPTKSIDHGAIDTKQLKKPLSPAVLSLVLKHHITDVSAIKATGPGGRILKGDVLAHIGQIAFRPAPKFNNSAAPPRDQIVFAKPAETKVVKEEKIVLPNFIAKQVIVDDLLSLRRTLNDQHNTSVSVNDFVSMAASRALQDVSKKTPAKSTSVVHQTSPSVFQESYKGGEFKIHHLAPTVYDFISDSEEPSKPYVLHVSPSKRADLGQTKKSPDNDMLDLIGYLGGESSTTKARDVKLVTGGSRINFAEQPSKYTYTVEFKLQGDKPGKILNDIKAAAFLDRVEYYVRHPTELVQ</sequence>
<dbReference type="PANTHER" id="PTHR23151:SF82">
    <property type="entry name" value="PYRUVATE DEHYDROGENASE COMPLEX PROTEIN X COMPONENT, MITOCHONDRIAL"/>
    <property type="match status" value="1"/>
</dbReference>
<dbReference type="EMBL" id="JBCLYO010000041">
    <property type="protein sequence ID" value="KAL0074618.1"/>
    <property type="molecule type" value="Genomic_DNA"/>
</dbReference>
<keyword evidence="8" id="KW-1185">Reference proteome</keyword>
<keyword evidence="3" id="KW-0809">Transit peptide</keyword>
<dbReference type="SUPFAM" id="SSF47005">
    <property type="entry name" value="Peripheral subunit-binding domain of 2-oxo acid dehydrogenase complex"/>
    <property type="match status" value="1"/>
</dbReference>
<dbReference type="CDD" id="cd06849">
    <property type="entry name" value="lipoyl_domain"/>
    <property type="match status" value="1"/>
</dbReference>
<dbReference type="SUPFAM" id="SSF51230">
    <property type="entry name" value="Single hybrid motif"/>
    <property type="match status" value="1"/>
</dbReference>
<proteinExistence type="inferred from homology"/>
<dbReference type="PROSITE" id="PS50968">
    <property type="entry name" value="BIOTINYL_LIPOYL"/>
    <property type="match status" value="1"/>
</dbReference>
<evidence type="ECO:0000259" key="5">
    <source>
        <dbReference type="PROSITE" id="PS50968"/>
    </source>
</evidence>
<protein>
    <recommendedName>
        <fullName evidence="9">Dihydrolipoamide acetyltransferase component of pyruvate dehydrogenase complex</fullName>
    </recommendedName>
</protein>
<dbReference type="InterPro" id="IPR004167">
    <property type="entry name" value="PSBD"/>
</dbReference>
<dbReference type="Proteomes" id="UP001448207">
    <property type="component" value="Unassembled WGS sequence"/>
</dbReference>
<dbReference type="InterPro" id="IPR011053">
    <property type="entry name" value="Single_hybrid_motif"/>
</dbReference>
<feature type="region of interest" description="Disordered" evidence="4">
    <location>
        <begin position="119"/>
        <end position="146"/>
    </location>
</feature>
<dbReference type="InterPro" id="IPR045257">
    <property type="entry name" value="E2/Pdx1"/>
</dbReference>
<evidence type="ECO:0008006" key="9">
    <source>
        <dbReference type="Google" id="ProtNLM"/>
    </source>
</evidence>
<organism evidence="7 8">
    <name type="scientific">Phycomyces blakesleeanus</name>
    <dbReference type="NCBI Taxonomy" id="4837"/>
    <lineage>
        <taxon>Eukaryota</taxon>
        <taxon>Fungi</taxon>
        <taxon>Fungi incertae sedis</taxon>
        <taxon>Mucoromycota</taxon>
        <taxon>Mucoromycotina</taxon>
        <taxon>Mucoromycetes</taxon>
        <taxon>Mucorales</taxon>
        <taxon>Phycomycetaceae</taxon>
        <taxon>Phycomyces</taxon>
    </lineage>
</organism>
<dbReference type="Gene3D" id="4.10.320.10">
    <property type="entry name" value="E3-binding domain"/>
    <property type="match status" value="1"/>
</dbReference>
<dbReference type="InterPro" id="IPR036625">
    <property type="entry name" value="E3-bd_dom_sf"/>
</dbReference>
<dbReference type="Gene3D" id="2.40.50.100">
    <property type="match status" value="1"/>
</dbReference>
<dbReference type="PANTHER" id="PTHR23151">
    <property type="entry name" value="DIHYDROLIPOAMIDE ACETYL/SUCCINYL-TRANSFERASE-RELATED"/>
    <property type="match status" value="1"/>
</dbReference>
<dbReference type="PROSITE" id="PS51826">
    <property type="entry name" value="PSBD"/>
    <property type="match status" value="1"/>
</dbReference>